<dbReference type="InterPro" id="IPR036388">
    <property type="entry name" value="WH-like_DNA-bd_sf"/>
</dbReference>
<dbReference type="Proteomes" id="UP000295727">
    <property type="component" value="Chromosome 2"/>
</dbReference>
<evidence type="ECO:0000313" key="5">
    <source>
        <dbReference type="EMBL" id="QBQ99599.1"/>
    </source>
</evidence>
<dbReference type="EMBL" id="CP038149">
    <property type="protein sequence ID" value="QBQ99599.1"/>
    <property type="molecule type" value="Genomic_DNA"/>
</dbReference>
<dbReference type="InterPro" id="IPR036390">
    <property type="entry name" value="WH_DNA-bd_sf"/>
</dbReference>
<dbReference type="PROSITE" id="PS50949">
    <property type="entry name" value="HTH_GNTR"/>
    <property type="match status" value="1"/>
</dbReference>
<protein>
    <submittedName>
        <fullName evidence="5">GntR family transcriptional regulator</fullName>
    </submittedName>
</protein>
<gene>
    <name evidence="5" type="ORF">E1956_20795</name>
</gene>
<dbReference type="Gene3D" id="1.10.10.10">
    <property type="entry name" value="Winged helix-like DNA-binding domain superfamily/Winged helix DNA-binding domain"/>
    <property type="match status" value="1"/>
</dbReference>
<reference evidence="5 6" key="1">
    <citation type="submission" date="2019-03" db="EMBL/GenBank/DDBJ databases">
        <title>Paraburkholderia sp. 7MH5, isolated from subtropical forest soil.</title>
        <authorList>
            <person name="Gao Z.-H."/>
            <person name="Qiu L.-H."/>
        </authorList>
    </citation>
    <scope>NUCLEOTIDE SEQUENCE [LARGE SCALE GENOMIC DNA]</scope>
    <source>
        <strain evidence="5 6">7MH5</strain>
    </source>
</reference>
<proteinExistence type="predicted"/>
<dbReference type="Pfam" id="PF07729">
    <property type="entry name" value="FCD"/>
    <property type="match status" value="1"/>
</dbReference>
<dbReference type="GO" id="GO:0003700">
    <property type="term" value="F:DNA-binding transcription factor activity"/>
    <property type="evidence" value="ECO:0007669"/>
    <property type="project" value="InterPro"/>
</dbReference>
<keyword evidence="6" id="KW-1185">Reference proteome</keyword>
<dbReference type="AlphaFoldDB" id="A0A4P7CZ00"/>
<keyword evidence="1" id="KW-0805">Transcription regulation</keyword>
<dbReference type="KEGG" id="ppai:E1956_20795"/>
<dbReference type="Pfam" id="PF00392">
    <property type="entry name" value="GntR"/>
    <property type="match status" value="1"/>
</dbReference>
<dbReference type="Gene3D" id="1.20.120.530">
    <property type="entry name" value="GntR ligand-binding domain-like"/>
    <property type="match status" value="1"/>
</dbReference>
<dbReference type="GO" id="GO:0003677">
    <property type="term" value="F:DNA binding"/>
    <property type="evidence" value="ECO:0007669"/>
    <property type="project" value="UniProtKB-KW"/>
</dbReference>
<name>A0A4P7CZ00_9BURK</name>
<accession>A0A4P7CZ00</accession>
<sequence>MATKTPVDSASQEPKQNIRERVYHYVRNQIRKGEVSFEHKLVDHEIAALLGVSRMPVREALLQMKSEGLLEGTARGFILRRFTPTDIANIFETRLLLEPTAASEACRHTTLEGLGRMRSAISAAEQAYASDDAARFIEASEAFRTAWIGMVPNPHLVQTIDRLRDHVEAVRLATLRDREVQKAALENNRAILEAFMHADAEAAKVKTTASLRLAATFYYTTQEAIIGGSFDETPGQALSRTSAARKDARPVKG</sequence>
<dbReference type="InterPro" id="IPR000524">
    <property type="entry name" value="Tscrpt_reg_HTH_GntR"/>
</dbReference>
<dbReference type="InterPro" id="IPR011711">
    <property type="entry name" value="GntR_C"/>
</dbReference>
<evidence type="ECO:0000259" key="4">
    <source>
        <dbReference type="PROSITE" id="PS50949"/>
    </source>
</evidence>
<dbReference type="PANTHER" id="PTHR43537">
    <property type="entry name" value="TRANSCRIPTIONAL REGULATOR, GNTR FAMILY"/>
    <property type="match status" value="1"/>
</dbReference>
<dbReference type="OrthoDB" id="5343379at2"/>
<organism evidence="5 6">
    <name type="scientific">Paraburkholderia pallida</name>
    <dbReference type="NCBI Taxonomy" id="2547399"/>
    <lineage>
        <taxon>Bacteria</taxon>
        <taxon>Pseudomonadati</taxon>
        <taxon>Pseudomonadota</taxon>
        <taxon>Betaproteobacteria</taxon>
        <taxon>Burkholderiales</taxon>
        <taxon>Burkholderiaceae</taxon>
        <taxon>Paraburkholderia</taxon>
    </lineage>
</organism>
<feature type="domain" description="HTH gntR-type" evidence="4">
    <location>
        <begin position="16"/>
        <end position="82"/>
    </location>
</feature>
<evidence type="ECO:0000256" key="3">
    <source>
        <dbReference type="ARBA" id="ARBA00023163"/>
    </source>
</evidence>
<dbReference type="SUPFAM" id="SSF46785">
    <property type="entry name" value="Winged helix' DNA-binding domain"/>
    <property type="match status" value="1"/>
</dbReference>
<dbReference type="SUPFAM" id="SSF48008">
    <property type="entry name" value="GntR ligand-binding domain-like"/>
    <property type="match status" value="1"/>
</dbReference>
<evidence type="ECO:0000313" key="6">
    <source>
        <dbReference type="Proteomes" id="UP000295727"/>
    </source>
</evidence>
<evidence type="ECO:0000256" key="2">
    <source>
        <dbReference type="ARBA" id="ARBA00023125"/>
    </source>
</evidence>
<keyword evidence="2" id="KW-0238">DNA-binding</keyword>
<dbReference type="InterPro" id="IPR008920">
    <property type="entry name" value="TF_FadR/GntR_C"/>
</dbReference>
<dbReference type="PANTHER" id="PTHR43537:SF5">
    <property type="entry name" value="UXU OPERON TRANSCRIPTIONAL REGULATOR"/>
    <property type="match status" value="1"/>
</dbReference>
<dbReference type="RefSeq" id="WP_134752482.1">
    <property type="nucleotide sequence ID" value="NZ_CP038149.1"/>
</dbReference>
<keyword evidence="3" id="KW-0804">Transcription</keyword>
<evidence type="ECO:0000256" key="1">
    <source>
        <dbReference type="ARBA" id="ARBA00023015"/>
    </source>
</evidence>
<dbReference type="SMART" id="SM00345">
    <property type="entry name" value="HTH_GNTR"/>
    <property type="match status" value="1"/>
</dbReference>
<dbReference type="SMART" id="SM00895">
    <property type="entry name" value="FCD"/>
    <property type="match status" value="1"/>
</dbReference>